<dbReference type="PANTHER" id="PTHR42850">
    <property type="entry name" value="METALLOPHOSPHOESTERASE"/>
    <property type="match status" value="1"/>
</dbReference>
<dbReference type="EMBL" id="FOZM01000003">
    <property type="protein sequence ID" value="SFS20995.1"/>
    <property type="molecule type" value="Genomic_DNA"/>
</dbReference>
<dbReference type="GO" id="GO:0016791">
    <property type="term" value="F:phosphatase activity"/>
    <property type="evidence" value="ECO:0007669"/>
    <property type="project" value="TreeGrafter"/>
</dbReference>
<dbReference type="Gene3D" id="3.60.21.10">
    <property type="match status" value="1"/>
</dbReference>
<protein>
    <submittedName>
        <fullName evidence="2">Serine/threonine protein phosphatase 1</fullName>
    </submittedName>
</protein>
<evidence type="ECO:0000313" key="2">
    <source>
        <dbReference type="EMBL" id="SFS20995.1"/>
    </source>
</evidence>
<reference evidence="2 3" key="1">
    <citation type="submission" date="2016-10" db="EMBL/GenBank/DDBJ databases">
        <authorList>
            <person name="de Groot N.N."/>
        </authorList>
    </citation>
    <scope>NUCLEOTIDE SEQUENCE [LARGE SCALE GENOMIC DNA]</scope>
    <source>
        <strain evidence="2 3">DSM 29433</strain>
    </source>
</reference>
<evidence type="ECO:0000259" key="1">
    <source>
        <dbReference type="Pfam" id="PF00149"/>
    </source>
</evidence>
<evidence type="ECO:0000313" key="3">
    <source>
        <dbReference type="Proteomes" id="UP000198926"/>
    </source>
</evidence>
<dbReference type="SUPFAM" id="SSF56300">
    <property type="entry name" value="Metallo-dependent phosphatases"/>
    <property type="match status" value="1"/>
</dbReference>
<sequence length="263" mass="29011">MTLVYAIGDIHGQKAHLDQALDLIHADGGADAEIVFLGDYTDRGPDSRAVIETLVSGRDCGRNWHFIKGNHDRLFTRYVREGREHDPKVRSGISWLNPRLGGTATLGSYGVIGTPVFSRSDDDGLEWLTAFETDVQAHDPAALMEAAQAAVPEHHLNFLENLPLIHQTDDLLFVHAGLRMDLPPHQQDAEDLLWIRDGFLDDTRDYGKLIIHGHTALDAPGHFGNRINLDGGAGYGRPLVPAVFEGRHCWLLTGQGRVPLEPS</sequence>
<organism evidence="2 3">
    <name type="scientific">Yoonia litorea</name>
    <dbReference type="NCBI Taxonomy" id="1123755"/>
    <lineage>
        <taxon>Bacteria</taxon>
        <taxon>Pseudomonadati</taxon>
        <taxon>Pseudomonadota</taxon>
        <taxon>Alphaproteobacteria</taxon>
        <taxon>Rhodobacterales</taxon>
        <taxon>Paracoccaceae</taxon>
        <taxon>Yoonia</taxon>
    </lineage>
</organism>
<dbReference type="GO" id="GO:0110154">
    <property type="term" value="P:RNA decapping"/>
    <property type="evidence" value="ECO:0007669"/>
    <property type="project" value="TreeGrafter"/>
</dbReference>
<feature type="domain" description="Calcineurin-like phosphoesterase" evidence="1">
    <location>
        <begin position="4"/>
        <end position="225"/>
    </location>
</feature>
<dbReference type="RefSeq" id="WP_090209645.1">
    <property type="nucleotide sequence ID" value="NZ_FOZM01000003.1"/>
</dbReference>
<gene>
    <name evidence="2" type="ORF">SAMN05444714_2708</name>
</gene>
<dbReference type="InterPro" id="IPR050126">
    <property type="entry name" value="Ap4A_hydrolase"/>
</dbReference>
<dbReference type="Pfam" id="PF00149">
    <property type="entry name" value="Metallophos"/>
    <property type="match status" value="1"/>
</dbReference>
<proteinExistence type="predicted"/>
<dbReference type="GO" id="GO:0008803">
    <property type="term" value="F:bis(5'-nucleosyl)-tetraphosphatase (symmetrical) activity"/>
    <property type="evidence" value="ECO:0007669"/>
    <property type="project" value="TreeGrafter"/>
</dbReference>
<dbReference type="AlphaFoldDB" id="A0A1I6MZ61"/>
<keyword evidence="3" id="KW-1185">Reference proteome</keyword>
<accession>A0A1I6MZ61</accession>
<dbReference type="InterPro" id="IPR029052">
    <property type="entry name" value="Metallo-depent_PP-like"/>
</dbReference>
<dbReference type="Proteomes" id="UP000198926">
    <property type="component" value="Unassembled WGS sequence"/>
</dbReference>
<dbReference type="PANTHER" id="PTHR42850:SF11">
    <property type="entry name" value="BIS(5'-NUCLEOSYL)-TETRAPHOSPHATASE [SYMMETRICAL]"/>
    <property type="match status" value="1"/>
</dbReference>
<name>A0A1I6MZ61_9RHOB</name>
<dbReference type="GO" id="GO:0005737">
    <property type="term" value="C:cytoplasm"/>
    <property type="evidence" value="ECO:0007669"/>
    <property type="project" value="TreeGrafter"/>
</dbReference>
<dbReference type="OrthoDB" id="9807890at2"/>
<dbReference type="STRING" id="1123755.SAMN05444714_2708"/>
<dbReference type="InterPro" id="IPR004843">
    <property type="entry name" value="Calcineurin-like_PHP"/>
</dbReference>